<protein>
    <submittedName>
        <fullName evidence="2">Uncharacterized protein</fullName>
    </submittedName>
</protein>
<dbReference type="AlphaFoldDB" id="A0A5F9DJ87"/>
<reference evidence="2" key="2">
    <citation type="submission" date="2025-05" db="UniProtKB">
        <authorList>
            <consortium name="Ensembl"/>
        </authorList>
    </citation>
    <scope>IDENTIFICATION</scope>
    <source>
        <strain evidence="2">Thorbecke</strain>
    </source>
</reference>
<evidence type="ECO:0000313" key="3">
    <source>
        <dbReference type="Proteomes" id="UP000001811"/>
    </source>
</evidence>
<keyword evidence="3" id="KW-1185">Reference proteome</keyword>
<proteinExistence type="predicted"/>
<dbReference type="Bgee" id="ENSOCUG00000037790">
    <property type="expression patterns" value="Expressed in ovary and 17 other cell types or tissues"/>
</dbReference>
<feature type="region of interest" description="Disordered" evidence="1">
    <location>
        <begin position="70"/>
        <end position="96"/>
    </location>
</feature>
<dbReference type="GeneTree" id="ENSGT01010000222906"/>
<dbReference type="Ensembl" id="ENSOCUT00000040619.1">
    <property type="protein sequence ID" value="ENSOCUP00000040722.1"/>
    <property type="gene ID" value="ENSOCUG00000037790.1"/>
</dbReference>
<dbReference type="Proteomes" id="UP000001811">
    <property type="component" value="Unplaced"/>
</dbReference>
<organism evidence="2 3">
    <name type="scientific">Oryctolagus cuniculus</name>
    <name type="common">Rabbit</name>
    <dbReference type="NCBI Taxonomy" id="9986"/>
    <lineage>
        <taxon>Eukaryota</taxon>
        <taxon>Metazoa</taxon>
        <taxon>Chordata</taxon>
        <taxon>Craniata</taxon>
        <taxon>Vertebrata</taxon>
        <taxon>Euteleostomi</taxon>
        <taxon>Mammalia</taxon>
        <taxon>Eutheria</taxon>
        <taxon>Euarchontoglires</taxon>
        <taxon>Glires</taxon>
        <taxon>Lagomorpha</taxon>
        <taxon>Leporidae</taxon>
        <taxon>Oryctolagus</taxon>
    </lineage>
</organism>
<name>A0A5F9DJ87_RABIT</name>
<evidence type="ECO:0000256" key="1">
    <source>
        <dbReference type="SAM" id="MobiDB-lite"/>
    </source>
</evidence>
<sequence>MRHNYNQLYLSPANRPQITHCLFISEPHSPSNRSHPYSNTMKLYRRHRSNNRTWPYFLIIILPSQFQLRAHSQPNHTTSPRPTDYSSANSSMMTSC</sequence>
<accession>A0A5F9DJ87</accession>
<evidence type="ECO:0000313" key="2">
    <source>
        <dbReference type="Ensembl" id="ENSOCUP00000046382.1"/>
    </source>
</evidence>
<dbReference type="Ensembl" id="ENSOCUT00000063330.1">
    <property type="protein sequence ID" value="ENSOCUP00000046382.1"/>
    <property type="gene ID" value="ENSOCUG00000039186.1"/>
</dbReference>
<reference evidence="2 3" key="1">
    <citation type="journal article" date="2011" name="Nature">
        <title>A high-resolution map of human evolutionary constraint using 29 mammals.</title>
        <authorList>
            <person name="Lindblad-Toh K."/>
            <person name="Garber M."/>
            <person name="Zuk O."/>
            <person name="Lin M.F."/>
            <person name="Parker B.J."/>
            <person name="Washietl S."/>
            <person name="Kheradpour P."/>
            <person name="Ernst J."/>
            <person name="Jordan G."/>
            <person name="Mauceli E."/>
            <person name="Ward L.D."/>
            <person name="Lowe C.B."/>
            <person name="Holloway A.K."/>
            <person name="Clamp M."/>
            <person name="Gnerre S."/>
            <person name="Alfoldi J."/>
            <person name="Beal K."/>
            <person name="Chang J."/>
            <person name="Clawson H."/>
            <person name="Cuff J."/>
            <person name="Di Palma F."/>
            <person name="Fitzgerald S."/>
            <person name="Flicek P."/>
            <person name="Guttman M."/>
            <person name="Hubisz M.J."/>
            <person name="Jaffe D.B."/>
            <person name="Jungreis I."/>
            <person name="Kent W.J."/>
            <person name="Kostka D."/>
            <person name="Lara M."/>
            <person name="Martins A.L."/>
            <person name="Massingham T."/>
            <person name="Moltke I."/>
            <person name="Raney B.J."/>
            <person name="Rasmussen M.D."/>
            <person name="Robinson J."/>
            <person name="Stark A."/>
            <person name="Vilella A.J."/>
            <person name="Wen J."/>
            <person name="Xie X."/>
            <person name="Zody M.C."/>
            <person name="Baldwin J."/>
            <person name="Bloom T."/>
            <person name="Chin C.W."/>
            <person name="Heiman D."/>
            <person name="Nicol R."/>
            <person name="Nusbaum C."/>
            <person name="Young S."/>
            <person name="Wilkinson J."/>
            <person name="Worley K.C."/>
            <person name="Kovar C.L."/>
            <person name="Muzny D.M."/>
            <person name="Gibbs R.A."/>
            <person name="Cree A."/>
            <person name="Dihn H.H."/>
            <person name="Fowler G."/>
            <person name="Jhangiani S."/>
            <person name="Joshi V."/>
            <person name="Lee S."/>
            <person name="Lewis L.R."/>
            <person name="Nazareth L.V."/>
            <person name="Okwuonu G."/>
            <person name="Santibanez J."/>
            <person name="Warren W.C."/>
            <person name="Mardis E.R."/>
            <person name="Weinstock G.M."/>
            <person name="Wilson R.K."/>
            <person name="Delehaunty K."/>
            <person name="Dooling D."/>
            <person name="Fronik C."/>
            <person name="Fulton L."/>
            <person name="Fulton B."/>
            <person name="Graves T."/>
            <person name="Minx P."/>
            <person name="Sodergren E."/>
            <person name="Birney E."/>
            <person name="Margulies E.H."/>
            <person name="Herrero J."/>
            <person name="Green E.D."/>
            <person name="Haussler D."/>
            <person name="Siepel A."/>
            <person name="Goldman N."/>
            <person name="Pollard K.S."/>
            <person name="Pedersen J.S."/>
            <person name="Lander E.S."/>
            <person name="Kellis M."/>
        </authorList>
    </citation>
    <scope>NUCLEOTIDE SEQUENCE [LARGE SCALE GENOMIC DNA]</scope>
    <source>
        <strain evidence="3">Thorbecke</strain>
        <strain evidence="2">Thorbecke inbred</strain>
    </source>
</reference>